<dbReference type="PANTHER" id="PTHR12110">
    <property type="entry name" value="HYDROXYPYRUVATE ISOMERASE"/>
    <property type="match status" value="1"/>
</dbReference>
<evidence type="ECO:0000259" key="1">
    <source>
        <dbReference type="Pfam" id="PF01261"/>
    </source>
</evidence>
<evidence type="ECO:0000313" key="3">
    <source>
        <dbReference type="Proteomes" id="UP000027180"/>
    </source>
</evidence>
<accession>A0A060IHJ3</accession>
<dbReference type="HOGENOM" id="CLU_059523_0_0_5"/>
<name>A0A060IHJ3_RHIET</name>
<dbReference type="EC" id="4.2.1.44" evidence="2"/>
<dbReference type="InterPro" id="IPR013022">
    <property type="entry name" value="Xyl_isomerase-like_TIM-brl"/>
</dbReference>
<gene>
    <name evidence="2" type="primary">iolE-2</name>
    <name evidence="2" type="ORF">IE4771_PD00506</name>
</gene>
<dbReference type="InterPro" id="IPR050312">
    <property type="entry name" value="IolE/XylAMocC-like"/>
</dbReference>
<dbReference type="Pfam" id="PF01261">
    <property type="entry name" value="AP_endonuc_2"/>
    <property type="match status" value="1"/>
</dbReference>
<evidence type="ECO:0000313" key="2">
    <source>
        <dbReference type="EMBL" id="AIC31061.1"/>
    </source>
</evidence>
<dbReference type="EMBL" id="CP006990">
    <property type="protein sequence ID" value="AIC31061.1"/>
    <property type="molecule type" value="Genomic_DNA"/>
</dbReference>
<dbReference type="SUPFAM" id="SSF51658">
    <property type="entry name" value="Xylose isomerase-like"/>
    <property type="match status" value="1"/>
</dbReference>
<dbReference type="NCBIfam" id="TIGR04379">
    <property type="entry name" value="myo_inos_iolE"/>
    <property type="match status" value="1"/>
</dbReference>
<keyword evidence="2" id="KW-0614">Plasmid</keyword>
<dbReference type="PANTHER" id="PTHR12110:SF41">
    <property type="entry name" value="INOSOSE DEHYDRATASE"/>
    <property type="match status" value="1"/>
</dbReference>
<geneLocation type="plasmid" evidence="2 3">
    <name>pRetIE4771d</name>
</geneLocation>
<proteinExistence type="predicted"/>
<dbReference type="KEGG" id="rei:IE4771_PD00506"/>
<dbReference type="RefSeq" id="WP_040142123.1">
    <property type="nucleotide sequence ID" value="NZ_CP006990.1"/>
</dbReference>
<dbReference type="OrthoDB" id="9804047at2"/>
<dbReference type="InterPro" id="IPR030823">
    <property type="entry name" value="IolE/MocC"/>
</dbReference>
<organism evidence="2 3">
    <name type="scientific">Rhizobium etli bv. mimosae str. IE4771</name>
    <dbReference type="NCBI Taxonomy" id="1432050"/>
    <lineage>
        <taxon>Bacteria</taxon>
        <taxon>Pseudomonadati</taxon>
        <taxon>Pseudomonadota</taxon>
        <taxon>Alphaproteobacteria</taxon>
        <taxon>Hyphomicrobiales</taxon>
        <taxon>Rhizobiaceae</taxon>
        <taxon>Rhizobium/Agrobacterium group</taxon>
        <taxon>Rhizobium</taxon>
    </lineage>
</organism>
<dbReference type="AlphaFoldDB" id="A0A060IHJ3"/>
<dbReference type="GO" id="GO:0050114">
    <property type="term" value="F:myo-inosose-2 dehydratase activity"/>
    <property type="evidence" value="ECO:0007669"/>
    <property type="project" value="UniProtKB-EC"/>
</dbReference>
<sequence>MTNYLHRLTPAKVWLGVIPTLWWNDDFINIDIGIPYEQALSEMALAGYVGCGVGHKYPTDPKILRPVLELRGLRISEPWVSTYFTIKAMNRHTLESVDAQLDFLEAMEGGSDDPRRADLVVAEFGGAVNPLPVALFPNCPEFSEDQWKQLIEGLHAAGEKARARNRRLCYHPHLGTGVMKTEAIHRLMDETDPRLVNMLLDTAHQAAAGVDPLALARKYAHRIKHVHLKDIRAEVVKNIHNRELSFQQGIEAGIFTVPGDGSIETFPEILDALAEADFAGWICIEAEQDPAKANPLQYAKMGREYLRKLLGW</sequence>
<dbReference type="Gene3D" id="3.20.20.150">
    <property type="entry name" value="Divalent-metal-dependent TIM barrel enzymes"/>
    <property type="match status" value="1"/>
</dbReference>
<dbReference type="InterPro" id="IPR036237">
    <property type="entry name" value="Xyl_isomerase-like_sf"/>
</dbReference>
<dbReference type="Proteomes" id="UP000027180">
    <property type="component" value="Plasmid pRetIE4771d"/>
</dbReference>
<protein>
    <submittedName>
        <fullName evidence="2">Myo-inosose-2 dehydratase 2</fullName>
        <ecNumber evidence="2">4.2.1.44</ecNumber>
    </submittedName>
</protein>
<feature type="domain" description="Xylose isomerase-like TIM barrel" evidence="1">
    <location>
        <begin position="141"/>
        <end position="308"/>
    </location>
</feature>
<reference evidence="2 3" key="1">
    <citation type="submission" date="2013-12" db="EMBL/GenBank/DDBJ databases">
        <title>Complete genome sequence of Rhizobium etli bv. mimosae IE4771.</title>
        <authorList>
            <person name="Bustos P."/>
            <person name="Santamaria R.I."/>
            <person name="Lozano L."/>
            <person name="Ormeno-Orrillo E."/>
            <person name="Rogel M.A."/>
            <person name="Romero D."/>
            <person name="Cevallos M.A."/>
            <person name="Martinez-Romero E."/>
            <person name="Gonzalez V."/>
        </authorList>
    </citation>
    <scope>NUCLEOTIDE SEQUENCE [LARGE SCALE GENOMIC DNA]</scope>
    <source>
        <strain evidence="2 3">IE4771</strain>
        <plasmid evidence="3">Plasmid pRetIE4771d</plasmid>
    </source>
</reference>
<keyword evidence="2" id="KW-0456">Lyase</keyword>